<gene>
    <name evidence="2" type="ORF">D806_057030</name>
</gene>
<dbReference type="InterPro" id="IPR003675">
    <property type="entry name" value="Rce1/LyrA-like_dom"/>
</dbReference>
<sequence>MAPMTAAKFRALALAAALTAWNVVVDPRLPERGRPVVRALVGTALLGLSRAAPGSRRSGLRPPALWSGMRTGSVAAAVVASSVVATTALPAVRTAMRERELPPAVAFWLMLGIPLGTVWSEEAAFRGALGAVGTGAFGHTGGRLLQATAFGLSHIPDARAAGEPVVGTVLATGAAGWFLDWLMHRTKSLAAPLLVHLALNEAGALAAVWYARKSPRPQ</sequence>
<evidence type="ECO:0000313" key="3">
    <source>
        <dbReference type="Proteomes" id="UP000011200"/>
    </source>
</evidence>
<dbReference type="EMBL" id="CP027541">
    <property type="protein sequence ID" value="AWT56645.1"/>
    <property type="molecule type" value="Genomic_DNA"/>
</dbReference>
<feature type="domain" description="CAAX prenyl protease 2/Lysostaphin resistance protein A-like" evidence="1">
    <location>
        <begin position="106"/>
        <end position="200"/>
    </location>
</feature>
<dbReference type="AlphaFoldDB" id="A0A2U9PZK3"/>
<protein>
    <submittedName>
        <fullName evidence="2">Caax amino protease family protein</fullName>
    </submittedName>
</protein>
<accession>A0A2U9PZK3</accession>
<keyword evidence="2" id="KW-0645">Protease</keyword>
<dbReference type="GO" id="GO:0006508">
    <property type="term" value="P:proteolysis"/>
    <property type="evidence" value="ECO:0007669"/>
    <property type="project" value="UniProtKB-KW"/>
</dbReference>
<proteinExistence type="predicted"/>
<dbReference type="GO" id="GO:0004175">
    <property type="term" value="F:endopeptidase activity"/>
    <property type="evidence" value="ECO:0007669"/>
    <property type="project" value="UniProtKB-ARBA"/>
</dbReference>
<evidence type="ECO:0000259" key="1">
    <source>
        <dbReference type="Pfam" id="PF02517"/>
    </source>
</evidence>
<dbReference type="Proteomes" id="UP000011200">
    <property type="component" value="Chromosome"/>
</dbReference>
<dbReference type="GO" id="GO:0080120">
    <property type="term" value="P:CAAX-box protein maturation"/>
    <property type="evidence" value="ECO:0007669"/>
    <property type="project" value="UniProtKB-ARBA"/>
</dbReference>
<reference evidence="3" key="2">
    <citation type="submission" date="2018-03" db="EMBL/GenBank/DDBJ databases">
        <authorList>
            <person name="Derbyshire K."/>
            <person name="Gray T.A."/>
            <person name="Champion M."/>
        </authorList>
    </citation>
    <scope>NUCLEOTIDE SEQUENCE [LARGE SCALE GENOMIC DNA]</scope>
    <source>
        <strain evidence="3">MKD8</strain>
    </source>
</reference>
<keyword evidence="2" id="KW-0378">Hydrolase</keyword>
<dbReference type="Pfam" id="PF02517">
    <property type="entry name" value="Rce1-like"/>
    <property type="match status" value="1"/>
</dbReference>
<evidence type="ECO:0000313" key="2">
    <source>
        <dbReference type="EMBL" id="AWT56645.1"/>
    </source>
</evidence>
<dbReference type="InterPro" id="IPR015837">
    <property type="entry name" value="UCP026622_CAAX_protease"/>
</dbReference>
<organism evidence="2 3">
    <name type="scientific">Mycolicibacterium smegmatis (strain MKD8)</name>
    <name type="common">Mycobacterium smegmatis</name>
    <dbReference type="NCBI Taxonomy" id="1214915"/>
    <lineage>
        <taxon>Bacteria</taxon>
        <taxon>Bacillati</taxon>
        <taxon>Actinomycetota</taxon>
        <taxon>Actinomycetes</taxon>
        <taxon>Mycobacteriales</taxon>
        <taxon>Mycobacteriaceae</taxon>
        <taxon>Mycolicibacterium</taxon>
    </lineage>
</organism>
<name>A0A2U9PZK3_MYCSE</name>
<reference evidence="2 3" key="1">
    <citation type="journal article" date="2013" name="Genome Announc.">
        <title>Draft genome sequence of MKD8, a conjugal recipient Mycobacterium smegmatis strain.</title>
        <authorList>
            <person name="Gray T.A."/>
            <person name="Palumbo M.J."/>
            <person name="Derbyshire K.M."/>
        </authorList>
    </citation>
    <scope>NUCLEOTIDE SEQUENCE [LARGE SCALE GENOMIC DNA]</scope>
    <source>
        <strain evidence="2 3">MKD8</strain>
    </source>
</reference>
<dbReference type="PIRSF" id="PIRSF026622">
    <property type="entry name" value="Proteas_026622"/>
    <property type="match status" value="1"/>
</dbReference>